<organism evidence="1 2">
    <name type="scientific">Corynebacterium marinum DSM 44953</name>
    <dbReference type="NCBI Taxonomy" id="1224162"/>
    <lineage>
        <taxon>Bacteria</taxon>
        <taxon>Bacillati</taxon>
        <taxon>Actinomycetota</taxon>
        <taxon>Actinomycetes</taxon>
        <taxon>Mycobacteriales</taxon>
        <taxon>Corynebacteriaceae</taxon>
        <taxon>Corynebacterium</taxon>
    </lineage>
</organism>
<dbReference type="Proteomes" id="UP000031928">
    <property type="component" value="Plasmid pCmarinum2"/>
</dbReference>
<dbReference type="KEGG" id="cmq:B840_12525"/>
<dbReference type="EMBL" id="CP007791">
    <property type="protein sequence ID" value="AJK70073.1"/>
    <property type="molecule type" value="Genomic_DNA"/>
</dbReference>
<dbReference type="AlphaFoldDB" id="A0A0B6TQ73"/>
<geneLocation type="plasmid" evidence="1 2">
    <name>pCmarinum2</name>
</geneLocation>
<reference evidence="1 2" key="1">
    <citation type="submission" date="2014-05" db="EMBL/GenBank/DDBJ databases">
        <title>Complete genome sequence of Corynebacterium marinum DSM 44953.</title>
        <authorList>
            <person name="Schaffert L."/>
            <person name="Albersmeier A."/>
            <person name="Kalinowski J."/>
            <person name="Ruckert C."/>
        </authorList>
    </citation>
    <scope>NUCLEOTIDE SEQUENCE [LARGE SCALE GENOMIC DNA]</scope>
    <source>
        <strain evidence="1 2">DSM 44953</strain>
        <plasmid evidence="1 2">pCmarinum2</plasmid>
    </source>
</reference>
<proteinExistence type="predicted"/>
<accession>A0A0B6TQ73</accession>
<dbReference type="HOGENOM" id="CLU_2664897_0_0_11"/>
<keyword evidence="2" id="KW-1185">Reference proteome</keyword>
<protein>
    <submittedName>
        <fullName evidence="1">Uncharacterized protein</fullName>
    </submittedName>
</protein>
<name>A0A0B6TQ73_9CORY</name>
<gene>
    <name evidence="1" type="ORF">B840_12525</name>
</gene>
<keyword evidence="1" id="KW-0614">Plasmid</keyword>
<sequence length="75" mass="7876">MGFAVAGIFGINPGVAVFAFLGRDEGLIFIEPGQFQLLRPPAHTILHNLSTTAIHFSLSAGVHLPTVPPRVTNGA</sequence>
<evidence type="ECO:0000313" key="1">
    <source>
        <dbReference type="EMBL" id="AJK70073.1"/>
    </source>
</evidence>
<evidence type="ECO:0000313" key="2">
    <source>
        <dbReference type="Proteomes" id="UP000031928"/>
    </source>
</evidence>